<keyword evidence="7 14" id="KW-1133">Transmembrane helix</keyword>
<keyword evidence="16" id="KW-1185">Reference proteome</keyword>
<dbReference type="Gene3D" id="1.20.1730.10">
    <property type="entry name" value="Sodium/glucose cotransporter"/>
    <property type="match status" value="1"/>
</dbReference>
<name>A0A1G9HER4_9FIRM</name>
<feature type="transmembrane region" description="Helical" evidence="14">
    <location>
        <begin position="5"/>
        <end position="23"/>
    </location>
</feature>
<dbReference type="NCBIfam" id="TIGR02121">
    <property type="entry name" value="Na_Pro_sym"/>
    <property type="match status" value="1"/>
</dbReference>
<evidence type="ECO:0000256" key="12">
    <source>
        <dbReference type="ARBA" id="ARBA00033708"/>
    </source>
</evidence>
<keyword evidence="8 14" id="KW-0915">Sodium</keyword>
<keyword evidence="14" id="KW-0029">Amino-acid transport</keyword>
<proteinExistence type="inferred from homology"/>
<dbReference type="InterPro" id="IPR011851">
    <property type="entry name" value="Na/Pro_symporter"/>
</dbReference>
<keyword evidence="6 14" id="KW-0769">Symport</keyword>
<dbReference type="PROSITE" id="PS50283">
    <property type="entry name" value="NA_SOLUT_SYMP_3"/>
    <property type="match status" value="1"/>
</dbReference>
<evidence type="ECO:0000256" key="9">
    <source>
        <dbReference type="ARBA" id="ARBA00023065"/>
    </source>
</evidence>
<keyword evidence="11 14" id="KW-0739">Sodium transport</keyword>
<dbReference type="GO" id="GO:0015193">
    <property type="term" value="F:L-proline transmembrane transporter activity"/>
    <property type="evidence" value="ECO:0007669"/>
    <property type="project" value="TreeGrafter"/>
</dbReference>
<sequence>MDPVLTTFALYIVGMMVIGYYFYKRNQDTEDYFLGDRGLNAPVTALSAQASDMSGWLLMGFPGAVYAGGFSAMWIGIGLAIGTYLNWQFTASRLRYYTEIVDSITLTDFFESRYKDDSRALRIVTGLVILVFFTIYVSSGLVAGGTLFETILGVDYNIAVYISVIIIALYTYLGGYLAVSWSDFVQGSLMFIALVIVPVAVILNMGGLSELWAQVSEVNRDLLYAFRQVDFDPGNGASWLSTGEGVSFVDWISNIGWGLGYFGMPHIIIRFMSIDKGEDLPTSQFIGVTWVVVTLIGAVFVGIIGIVTFAEPLGNPETVFLDLLQYVMNPWIGGIFLAAVLAAIMSTVDSQLLVSSSALTEDFYKAFFSRDASDRELLIVSRVSVVLITLVALYFAMAGGRILDIVGYAWAGLGSAFGPAVLFSLYWKKTNKYGVLAGILIGGVNSYSLE</sequence>
<evidence type="ECO:0000256" key="11">
    <source>
        <dbReference type="ARBA" id="ARBA00023201"/>
    </source>
</evidence>
<evidence type="ECO:0000256" key="13">
    <source>
        <dbReference type="RuleBase" id="RU362091"/>
    </source>
</evidence>
<gene>
    <name evidence="15" type="ORF">SAMN04488692_101196</name>
</gene>
<feature type="transmembrane region" description="Helical" evidence="14">
    <location>
        <begin position="158"/>
        <end position="179"/>
    </location>
</feature>
<evidence type="ECO:0000256" key="5">
    <source>
        <dbReference type="ARBA" id="ARBA00022692"/>
    </source>
</evidence>
<feature type="transmembrane region" description="Helical" evidence="14">
    <location>
        <begin position="330"/>
        <end position="348"/>
    </location>
</feature>
<comment type="function">
    <text evidence="14">Catalyzes the sodium-dependent uptake of extracellular L-proline.</text>
</comment>
<keyword evidence="4 14" id="KW-1003">Cell membrane</keyword>
<feature type="transmembrane region" description="Helical" evidence="14">
    <location>
        <begin position="63"/>
        <end position="85"/>
    </location>
</feature>
<evidence type="ECO:0000256" key="8">
    <source>
        <dbReference type="ARBA" id="ARBA00023053"/>
    </source>
</evidence>
<dbReference type="GO" id="GO:0005886">
    <property type="term" value="C:plasma membrane"/>
    <property type="evidence" value="ECO:0007669"/>
    <property type="project" value="UniProtKB-SubCell"/>
</dbReference>
<keyword evidence="5 14" id="KW-0812">Transmembrane</keyword>
<dbReference type="GO" id="GO:0005298">
    <property type="term" value="F:proline:sodium symporter activity"/>
    <property type="evidence" value="ECO:0007669"/>
    <property type="project" value="UniProtKB-UniRule"/>
</dbReference>
<feature type="transmembrane region" description="Helical" evidence="14">
    <location>
        <begin position="285"/>
        <end position="310"/>
    </location>
</feature>
<comment type="similarity">
    <text evidence="2 13">Belongs to the sodium:solute symporter (SSF) (TC 2.A.21) family.</text>
</comment>
<comment type="caution">
    <text evidence="14">Lacks conserved residue(s) required for the propagation of feature annotation.</text>
</comment>
<evidence type="ECO:0000256" key="2">
    <source>
        <dbReference type="ARBA" id="ARBA00006434"/>
    </source>
</evidence>
<evidence type="ECO:0000256" key="4">
    <source>
        <dbReference type="ARBA" id="ARBA00022475"/>
    </source>
</evidence>
<feature type="transmembrane region" description="Helical" evidence="14">
    <location>
        <begin position="377"/>
        <end position="399"/>
    </location>
</feature>
<organism evidence="15 16">
    <name type="scientific">Halarsenatibacter silvermanii</name>
    <dbReference type="NCBI Taxonomy" id="321763"/>
    <lineage>
        <taxon>Bacteria</taxon>
        <taxon>Bacillati</taxon>
        <taxon>Bacillota</taxon>
        <taxon>Clostridia</taxon>
        <taxon>Halanaerobiales</taxon>
        <taxon>Halarsenatibacteraceae</taxon>
        <taxon>Halarsenatibacter</taxon>
    </lineage>
</organism>
<keyword evidence="9 14" id="KW-0406">Ion transport</keyword>
<evidence type="ECO:0000256" key="7">
    <source>
        <dbReference type="ARBA" id="ARBA00022989"/>
    </source>
</evidence>
<comment type="catalytic activity">
    <reaction evidence="12">
        <text>L-proline(in) + Na(+)(in) = L-proline(out) + Na(+)(out)</text>
        <dbReference type="Rhea" id="RHEA:28967"/>
        <dbReference type="ChEBI" id="CHEBI:29101"/>
        <dbReference type="ChEBI" id="CHEBI:60039"/>
    </reaction>
</comment>
<dbReference type="InterPro" id="IPR050277">
    <property type="entry name" value="Sodium:Solute_Symporter"/>
</dbReference>
<evidence type="ECO:0000313" key="16">
    <source>
        <dbReference type="Proteomes" id="UP000199476"/>
    </source>
</evidence>
<dbReference type="GO" id="GO:0015824">
    <property type="term" value="P:proline transport"/>
    <property type="evidence" value="ECO:0007669"/>
    <property type="project" value="UniProtKB-UniRule"/>
</dbReference>
<dbReference type="PANTHER" id="PTHR48086:SF3">
    <property type="entry name" value="SODIUM_PROLINE SYMPORTER"/>
    <property type="match status" value="1"/>
</dbReference>
<evidence type="ECO:0000256" key="3">
    <source>
        <dbReference type="ARBA" id="ARBA00022448"/>
    </source>
</evidence>
<dbReference type="STRING" id="321763.SAMN04488692_101196"/>
<dbReference type="GO" id="GO:0031402">
    <property type="term" value="F:sodium ion binding"/>
    <property type="evidence" value="ECO:0007669"/>
    <property type="project" value="UniProtKB-UniRule"/>
</dbReference>
<dbReference type="CDD" id="cd11475">
    <property type="entry name" value="SLC5sbd_PutP"/>
    <property type="match status" value="1"/>
</dbReference>
<evidence type="ECO:0000256" key="1">
    <source>
        <dbReference type="ARBA" id="ARBA00004651"/>
    </source>
</evidence>
<comment type="subcellular location">
    <subcellularLocation>
        <location evidence="1 14">Cell membrane</location>
        <topology evidence="1 14">Multi-pass membrane protein</topology>
    </subcellularLocation>
</comment>
<dbReference type="InterPro" id="IPR001734">
    <property type="entry name" value="Na/solute_symporter"/>
</dbReference>
<evidence type="ECO:0000256" key="10">
    <source>
        <dbReference type="ARBA" id="ARBA00023136"/>
    </source>
</evidence>
<keyword evidence="10 14" id="KW-0472">Membrane</keyword>
<feature type="transmembrane region" description="Helical" evidence="14">
    <location>
        <begin position="255"/>
        <end position="273"/>
    </location>
</feature>
<evidence type="ECO:0000256" key="6">
    <source>
        <dbReference type="ARBA" id="ARBA00022847"/>
    </source>
</evidence>
<feature type="transmembrane region" description="Helical" evidence="14">
    <location>
        <begin position="405"/>
        <end position="426"/>
    </location>
</feature>
<dbReference type="InterPro" id="IPR038377">
    <property type="entry name" value="Na/Glc_symporter_sf"/>
</dbReference>
<feature type="transmembrane region" description="Helical" evidence="14">
    <location>
        <begin position="191"/>
        <end position="213"/>
    </location>
</feature>
<evidence type="ECO:0000313" key="15">
    <source>
        <dbReference type="EMBL" id="SDL11490.1"/>
    </source>
</evidence>
<dbReference type="PANTHER" id="PTHR48086">
    <property type="entry name" value="SODIUM/PROLINE SYMPORTER-RELATED"/>
    <property type="match status" value="1"/>
</dbReference>
<dbReference type="Pfam" id="PF00474">
    <property type="entry name" value="SSF"/>
    <property type="match status" value="1"/>
</dbReference>
<dbReference type="AlphaFoldDB" id="A0A1G9HER4"/>
<dbReference type="NCBIfam" id="TIGR00813">
    <property type="entry name" value="sss"/>
    <property type="match status" value="1"/>
</dbReference>
<keyword evidence="3 14" id="KW-0813">Transport</keyword>
<evidence type="ECO:0000256" key="14">
    <source>
        <dbReference type="RuleBase" id="RU366012"/>
    </source>
</evidence>
<reference evidence="15 16" key="1">
    <citation type="submission" date="2016-10" db="EMBL/GenBank/DDBJ databases">
        <authorList>
            <person name="de Groot N.N."/>
        </authorList>
    </citation>
    <scope>NUCLEOTIDE SEQUENCE [LARGE SCALE GENOMIC DNA]</scope>
    <source>
        <strain evidence="15 16">SLAS-1</strain>
    </source>
</reference>
<dbReference type="RefSeq" id="WP_200769656.1">
    <property type="nucleotide sequence ID" value="NZ_FNGO01000001.1"/>
</dbReference>
<dbReference type="Proteomes" id="UP000199476">
    <property type="component" value="Unassembled WGS sequence"/>
</dbReference>
<accession>A0A1G9HER4</accession>
<feature type="transmembrane region" description="Helical" evidence="14">
    <location>
        <begin position="120"/>
        <end position="138"/>
    </location>
</feature>
<dbReference type="EMBL" id="FNGO01000001">
    <property type="protein sequence ID" value="SDL11490.1"/>
    <property type="molecule type" value="Genomic_DNA"/>
</dbReference>
<protein>
    <recommendedName>
        <fullName evidence="14">Sodium/proline symporter</fullName>
    </recommendedName>
    <alternativeName>
        <fullName evidence="14">Proline permease</fullName>
    </alternativeName>
</protein>